<evidence type="ECO:0000313" key="1">
    <source>
        <dbReference type="EMBL" id="KAK1355052.1"/>
    </source>
</evidence>
<comment type="caution">
    <text evidence="1">The sequence shown here is derived from an EMBL/GenBank/DDBJ whole genome shotgun (WGS) entry which is preliminary data.</text>
</comment>
<evidence type="ECO:0000313" key="2">
    <source>
        <dbReference type="Proteomes" id="UP001237642"/>
    </source>
</evidence>
<keyword evidence="2" id="KW-1185">Reference proteome</keyword>
<name>A0AAD8M0H2_9APIA</name>
<reference evidence="1" key="1">
    <citation type="submission" date="2023-02" db="EMBL/GenBank/DDBJ databases">
        <title>Genome of toxic invasive species Heracleum sosnowskyi carries increased number of genes despite the absence of recent whole-genome duplications.</title>
        <authorList>
            <person name="Schelkunov M."/>
            <person name="Shtratnikova V."/>
            <person name="Makarenko M."/>
            <person name="Klepikova A."/>
            <person name="Omelchenko D."/>
            <person name="Novikova G."/>
            <person name="Obukhova E."/>
            <person name="Bogdanov V."/>
            <person name="Penin A."/>
            <person name="Logacheva M."/>
        </authorList>
    </citation>
    <scope>NUCLEOTIDE SEQUENCE</scope>
    <source>
        <strain evidence="1">Hsosn_3</strain>
        <tissue evidence="1">Leaf</tissue>
    </source>
</reference>
<accession>A0AAD8M0H2</accession>
<gene>
    <name evidence="1" type="ORF">POM88_048308</name>
</gene>
<reference evidence="1" key="2">
    <citation type="submission" date="2023-05" db="EMBL/GenBank/DDBJ databases">
        <authorList>
            <person name="Schelkunov M.I."/>
        </authorList>
    </citation>
    <scope>NUCLEOTIDE SEQUENCE</scope>
    <source>
        <strain evidence="1">Hsosn_3</strain>
        <tissue evidence="1">Leaf</tissue>
    </source>
</reference>
<dbReference type="Proteomes" id="UP001237642">
    <property type="component" value="Unassembled WGS sequence"/>
</dbReference>
<organism evidence="1 2">
    <name type="scientific">Heracleum sosnowskyi</name>
    <dbReference type="NCBI Taxonomy" id="360622"/>
    <lineage>
        <taxon>Eukaryota</taxon>
        <taxon>Viridiplantae</taxon>
        <taxon>Streptophyta</taxon>
        <taxon>Embryophyta</taxon>
        <taxon>Tracheophyta</taxon>
        <taxon>Spermatophyta</taxon>
        <taxon>Magnoliopsida</taxon>
        <taxon>eudicotyledons</taxon>
        <taxon>Gunneridae</taxon>
        <taxon>Pentapetalae</taxon>
        <taxon>asterids</taxon>
        <taxon>campanulids</taxon>
        <taxon>Apiales</taxon>
        <taxon>Apiaceae</taxon>
        <taxon>Apioideae</taxon>
        <taxon>apioid superclade</taxon>
        <taxon>Tordylieae</taxon>
        <taxon>Tordyliinae</taxon>
        <taxon>Heracleum</taxon>
    </lineage>
</organism>
<sequence length="286" mass="31928">MPRKKVARTRSNYMENTTDGVGYIAGLQPYSSSSPHELMLQQKRSVNVHHLQSYHAKDSIPSVPGVMLNPFHSGHSDPTPSHFLAQNNEYTCSNKWLESCSNSSIDKKLYPVSFAEKTTDTKLLDSSMSGVRSAERSLELNVLHFYHSHPSACQLMSVRSAERSIESNVLHSYHSDPSPCQSMSVRSPERSIEANESHNSEILNIKSSTQVTNFIPSMSDVRPAERSIELNQLFSYRSASKLHLAGLSQDSVDSKALESNYSVRNGKFDLSMSDMRSAERSIVLVN</sequence>
<proteinExistence type="predicted"/>
<dbReference type="AlphaFoldDB" id="A0AAD8M0H2"/>
<dbReference type="EMBL" id="JAUIZM010000011">
    <property type="protein sequence ID" value="KAK1355052.1"/>
    <property type="molecule type" value="Genomic_DNA"/>
</dbReference>
<protein>
    <submittedName>
        <fullName evidence="1">Uncharacterized protein</fullName>
    </submittedName>
</protein>